<dbReference type="InterPro" id="IPR052740">
    <property type="entry name" value="CE4"/>
</dbReference>
<dbReference type="Gene3D" id="3.20.20.370">
    <property type="entry name" value="Glycoside hydrolase/deacetylase"/>
    <property type="match status" value="1"/>
</dbReference>
<name>A0A0D8XKL7_DICVI</name>
<gene>
    <name evidence="2" type="ORF">DICVIV_09689</name>
</gene>
<dbReference type="STRING" id="29172.A0A0D8XKL7"/>
<dbReference type="PANTHER" id="PTHR45985:SF3">
    <property type="entry name" value="CHITIN DEACETYLASE-LIKE 4"/>
    <property type="match status" value="1"/>
</dbReference>
<dbReference type="InterPro" id="IPR011330">
    <property type="entry name" value="Glyco_hydro/deAcase_b/a-brl"/>
</dbReference>
<protein>
    <recommendedName>
        <fullName evidence="1">NodB homology domain-containing protein</fullName>
    </recommendedName>
</protein>
<proteinExistence type="predicted"/>
<dbReference type="AlphaFoldDB" id="A0A0D8XKL7"/>
<reference evidence="2 3" key="1">
    <citation type="submission" date="2013-11" db="EMBL/GenBank/DDBJ databases">
        <title>Draft genome of the bovine lungworm Dictyocaulus viviparus.</title>
        <authorList>
            <person name="Mitreva M."/>
        </authorList>
    </citation>
    <scope>NUCLEOTIDE SEQUENCE [LARGE SCALE GENOMIC DNA]</scope>
    <source>
        <strain evidence="2 3">HannoverDv2000</strain>
    </source>
</reference>
<evidence type="ECO:0000313" key="2">
    <source>
        <dbReference type="EMBL" id="KJH44292.1"/>
    </source>
</evidence>
<keyword evidence="3" id="KW-1185">Reference proteome</keyword>
<dbReference type="SUPFAM" id="SSF88713">
    <property type="entry name" value="Glycoside hydrolase/deacetylase"/>
    <property type="match status" value="1"/>
</dbReference>
<dbReference type="PANTHER" id="PTHR45985">
    <property type="match status" value="1"/>
</dbReference>
<dbReference type="EMBL" id="KN716485">
    <property type="protein sequence ID" value="KJH44292.1"/>
    <property type="molecule type" value="Genomic_DNA"/>
</dbReference>
<sequence>MVILSFNGPVTDRTMTVYKSLFDGKHRNPNGCPIRGTFFISHQWNNYDQTQWLHNQGHEIALNTITHEPLANKTKEQWRHEMIGLKQSLEIFGHIDQKSIKGIRAPQLLIGDEQFQMMEEESFLYDNSMLVNEGPLWPQTLDHSLAWSCYGQNCPRRPHKGVWIFPIHLLQTKNVIWHNTTKEISESTDSRSNVTQFLRSNFHRNYNTNRAPFILSTDTGFLSYLPYNDVIIGINNWLTEILSKDDVYVVTAKQAINWMQTPVDLHNITKFTPWQCESHREDSVQPCETLSICSYPSSSASSMYSFRVCGSCPQSYPW</sequence>
<organism evidence="2 3">
    <name type="scientific">Dictyocaulus viviparus</name>
    <name type="common">Bovine lungworm</name>
    <dbReference type="NCBI Taxonomy" id="29172"/>
    <lineage>
        <taxon>Eukaryota</taxon>
        <taxon>Metazoa</taxon>
        <taxon>Ecdysozoa</taxon>
        <taxon>Nematoda</taxon>
        <taxon>Chromadorea</taxon>
        <taxon>Rhabditida</taxon>
        <taxon>Rhabditina</taxon>
        <taxon>Rhabditomorpha</taxon>
        <taxon>Strongyloidea</taxon>
        <taxon>Metastrongylidae</taxon>
        <taxon>Dictyocaulus</taxon>
    </lineage>
</organism>
<evidence type="ECO:0000313" key="3">
    <source>
        <dbReference type="Proteomes" id="UP000053766"/>
    </source>
</evidence>
<dbReference type="GO" id="GO:0005975">
    <property type="term" value="P:carbohydrate metabolic process"/>
    <property type="evidence" value="ECO:0007669"/>
    <property type="project" value="InterPro"/>
</dbReference>
<dbReference type="OrthoDB" id="504708at2759"/>
<feature type="domain" description="NodB homology" evidence="1">
    <location>
        <begin position="35"/>
        <end position="113"/>
    </location>
</feature>
<accession>A0A0D8XKL7</accession>
<dbReference type="GO" id="GO:0016810">
    <property type="term" value="F:hydrolase activity, acting on carbon-nitrogen (but not peptide) bonds"/>
    <property type="evidence" value="ECO:0007669"/>
    <property type="project" value="InterPro"/>
</dbReference>
<dbReference type="Pfam" id="PF01522">
    <property type="entry name" value="Polysacc_deac_1"/>
    <property type="match status" value="1"/>
</dbReference>
<dbReference type="Proteomes" id="UP000053766">
    <property type="component" value="Unassembled WGS sequence"/>
</dbReference>
<evidence type="ECO:0000259" key="1">
    <source>
        <dbReference type="Pfam" id="PF01522"/>
    </source>
</evidence>
<dbReference type="InterPro" id="IPR002509">
    <property type="entry name" value="NODB_dom"/>
</dbReference>
<reference evidence="3" key="2">
    <citation type="journal article" date="2016" name="Sci. Rep.">
        <title>Dictyocaulus viviparus genome, variome and transcriptome elucidate lungworm biology and support future intervention.</title>
        <authorList>
            <person name="McNulty S.N."/>
            <person name="Strube C."/>
            <person name="Rosa B.A."/>
            <person name="Martin J.C."/>
            <person name="Tyagi R."/>
            <person name="Choi Y.J."/>
            <person name="Wang Q."/>
            <person name="Hallsworth Pepin K."/>
            <person name="Zhang X."/>
            <person name="Ozersky P."/>
            <person name="Wilson R.K."/>
            <person name="Sternberg P.W."/>
            <person name="Gasser R.B."/>
            <person name="Mitreva M."/>
        </authorList>
    </citation>
    <scope>NUCLEOTIDE SEQUENCE [LARGE SCALE GENOMIC DNA]</scope>
    <source>
        <strain evidence="3">HannoverDv2000</strain>
    </source>
</reference>